<evidence type="ECO:0000256" key="4">
    <source>
        <dbReference type="ARBA" id="ARBA00022454"/>
    </source>
</evidence>
<keyword evidence="4" id="KW-0158">Chromosome</keyword>
<evidence type="ECO:0000256" key="1">
    <source>
        <dbReference type="ARBA" id="ARBA00004186"/>
    </source>
</evidence>
<dbReference type="GO" id="GO:0051301">
    <property type="term" value="P:cell division"/>
    <property type="evidence" value="ECO:0007669"/>
    <property type="project" value="UniProtKB-KW"/>
</dbReference>
<dbReference type="GO" id="GO:0000278">
    <property type="term" value="P:mitotic cell cycle"/>
    <property type="evidence" value="ECO:0007669"/>
    <property type="project" value="TreeGrafter"/>
</dbReference>
<comment type="caution">
    <text evidence="14">The sequence shown here is derived from an EMBL/GenBank/DDBJ whole genome shotgun (WGS) entry which is preliminary data.</text>
</comment>
<feature type="compositionally biased region" description="Low complexity" evidence="13">
    <location>
        <begin position="422"/>
        <end position="434"/>
    </location>
</feature>
<evidence type="ECO:0000256" key="3">
    <source>
        <dbReference type="ARBA" id="ARBA00007716"/>
    </source>
</evidence>
<keyword evidence="6" id="KW-0132">Cell division</keyword>
<comment type="subcellular location">
    <subcellularLocation>
        <location evidence="2">Chromosome</location>
        <location evidence="2">Centromere</location>
        <location evidence="2">Kinetochore</location>
    </subcellularLocation>
    <subcellularLocation>
        <location evidence="1">Cytoplasm</location>
        <location evidence="1">Cytoskeleton</location>
        <location evidence="1">Spindle</location>
    </subcellularLocation>
</comment>
<dbReference type="GO" id="GO:0007059">
    <property type="term" value="P:chromosome segregation"/>
    <property type="evidence" value="ECO:0007669"/>
    <property type="project" value="InterPro"/>
</dbReference>
<feature type="compositionally biased region" description="Low complexity" evidence="13">
    <location>
        <begin position="584"/>
        <end position="597"/>
    </location>
</feature>
<sequence>MASSAQAVRRALRGLDDGLAVFTTQLATEAAELRRNVEQRPCTGATFYRNCLHDLAERLEAVGEELTALEAVSTEAVSLEELVGHSVALYCQNHVQIQELEMQLAQFGYRDLYAPLPPENPLDMLELSSGSGSGRGRATAALLAEEEDAEEEGRYAAYADDAAEGSDAGSPAAAADGEALGEVTNRLAAAQLGERAGDCEASPQAGAPQQQRWVGGSTAPRTTLKAMAPMTAAKALMRADTPSSLASPEAMSPSMRELLGKYAASSAGGGTQPRSSSADLPTASTPGASGGAPPPSPVPSYLSPAFQLAAMEQEVHMAHAAAAAGAAGSPRSGAWEADDAMYSALQNTARKLAGKPSFMEAYRQKFPAIVASTERLLQTVEKQRRPAATAAVAAEEAAAGPVAALALAVQAAAGGGYGGSVAGAQQHQRQHQQQGSMDEDSTMDLMSQVLGRRGADGAADEPTEDISGAAAALGSTRFAVVAASPPPPARLAQPPSTAALLSRALGGNGTAAAAAGGDHPINSRRAEPQQPAPAAPPSAALATVQQSAQRSKPQLEEAIAAALGRSTAPVAPSGAGPPAPTPAAAPALAVQPTRSVPPAAPPAAPAAKPAAPLPTPLAPAVPPSVLRACPPPPPAPAAANAATPAAPVAVPALRPVEEGEYTALPTFIRSQLSLEALNATLAAVHSVAAARSSGFAMEDMEAAAGLGAKCKVVVNSLVKLGRVQLQVARGGSATTYLLL</sequence>
<comment type="similarity">
    <text evidence="3">Belongs to the SKA3 family.</text>
</comment>
<keyword evidence="8" id="KW-0498">Mitosis</keyword>
<evidence type="ECO:0000313" key="15">
    <source>
        <dbReference type="Proteomes" id="UP000239649"/>
    </source>
</evidence>
<dbReference type="PANTHER" id="PTHR48118">
    <property type="entry name" value="SPINDLE AND KINETOCHORE-ASSOCIATED PROTEIN 3"/>
    <property type="match status" value="1"/>
</dbReference>
<keyword evidence="11" id="KW-0131">Cell cycle</keyword>
<evidence type="ECO:0000256" key="2">
    <source>
        <dbReference type="ARBA" id="ARBA00004629"/>
    </source>
</evidence>
<dbReference type="InterPro" id="IPR033341">
    <property type="entry name" value="SKA3"/>
</dbReference>
<evidence type="ECO:0000256" key="13">
    <source>
        <dbReference type="SAM" id="MobiDB-lite"/>
    </source>
</evidence>
<keyword evidence="15" id="KW-1185">Reference proteome</keyword>
<feature type="region of interest" description="Disordered" evidence="13">
    <location>
        <begin position="194"/>
        <end position="218"/>
    </location>
</feature>
<keyword evidence="12" id="KW-0137">Centromere</keyword>
<accession>A0A2P6VRE1</accession>
<dbReference type="OrthoDB" id="515592at2759"/>
<evidence type="ECO:0000256" key="5">
    <source>
        <dbReference type="ARBA" id="ARBA00022490"/>
    </source>
</evidence>
<keyword evidence="5" id="KW-0963">Cytoplasm</keyword>
<protein>
    <submittedName>
        <fullName evidence="14">Uncharacterized protein</fullName>
    </submittedName>
</protein>
<feature type="compositionally biased region" description="Low complexity" evidence="13">
    <location>
        <begin position="123"/>
        <end position="143"/>
    </location>
</feature>
<evidence type="ECO:0000256" key="12">
    <source>
        <dbReference type="ARBA" id="ARBA00023328"/>
    </source>
</evidence>
<feature type="region of interest" description="Disordered" evidence="13">
    <location>
        <begin position="566"/>
        <end position="611"/>
    </location>
</feature>
<evidence type="ECO:0000256" key="11">
    <source>
        <dbReference type="ARBA" id="ARBA00023306"/>
    </source>
</evidence>
<keyword evidence="10" id="KW-0206">Cytoskeleton</keyword>
<feature type="region of interest" description="Disordered" evidence="13">
    <location>
        <begin position="123"/>
        <end position="154"/>
    </location>
</feature>
<organism evidence="14 15">
    <name type="scientific">Micractinium conductrix</name>
    <dbReference type="NCBI Taxonomy" id="554055"/>
    <lineage>
        <taxon>Eukaryota</taxon>
        <taxon>Viridiplantae</taxon>
        <taxon>Chlorophyta</taxon>
        <taxon>core chlorophytes</taxon>
        <taxon>Trebouxiophyceae</taxon>
        <taxon>Chlorellales</taxon>
        <taxon>Chlorellaceae</taxon>
        <taxon>Chlorella clade</taxon>
        <taxon>Micractinium</taxon>
    </lineage>
</organism>
<dbReference type="AlphaFoldDB" id="A0A2P6VRE1"/>
<dbReference type="GO" id="GO:0005876">
    <property type="term" value="C:spindle microtubule"/>
    <property type="evidence" value="ECO:0007669"/>
    <property type="project" value="TreeGrafter"/>
</dbReference>
<keyword evidence="9" id="KW-0995">Kinetochore</keyword>
<evidence type="ECO:0000256" key="7">
    <source>
        <dbReference type="ARBA" id="ARBA00022701"/>
    </source>
</evidence>
<name>A0A2P6VRE1_9CHLO</name>
<feature type="region of interest" description="Disordered" evidence="13">
    <location>
        <begin position="509"/>
        <end position="554"/>
    </location>
</feature>
<feature type="region of interest" description="Disordered" evidence="13">
    <location>
        <begin position="264"/>
        <end position="300"/>
    </location>
</feature>
<evidence type="ECO:0000256" key="10">
    <source>
        <dbReference type="ARBA" id="ARBA00023212"/>
    </source>
</evidence>
<proteinExistence type="inferred from homology"/>
<keyword evidence="7" id="KW-0493">Microtubule</keyword>
<feature type="region of interest" description="Disordered" evidence="13">
    <location>
        <begin position="421"/>
        <end position="441"/>
    </location>
</feature>
<gene>
    <name evidence="14" type="ORF">C2E20_0300</name>
</gene>
<evidence type="ECO:0000256" key="6">
    <source>
        <dbReference type="ARBA" id="ARBA00022618"/>
    </source>
</evidence>
<dbReference type="GO" id="GO:0000940">
    <property type="term" value="C:outer kinetochore"/>
    <property type="evidence" value="ECO:0007669"/>
    <property type="project" value="InterPro"/>
</dbReference>
<evidence type="ECO:0000256" key="8">
    <source>
        <dbReference type="ARBA" id="ARBA00022776"/>
    </source>
</evidence>
<reference evidence="14 15" key="1">
    <citation type="journal article" date="2018" name="Plant J.">
        <title>Genome sequences of Chlorella sorokiniana UTEX 1602 and Micractinium conductrix SAG 241.80: implications to maltose excretion by a green alga.</title>
        <authorList>
            <person name="Arriola M.B."/>
            <person name="Velmurugan N."/>
            <person name="Zhang Y."/>
            <person name="Plunkett M.H."/>
            <person name="Hondzo H."/>
            <person name="Barney B.M."/>
        </authorList>
    </citation>
    <scope>NUCLEOTIDE SEQUENCE [LARGE SCALE GENOMIC DNA]</scope>
    <source>
        <strain evidence="14 15">SAG 241.80</strain>
    </source>
</reference>
<dbReference type="Proteomes" id="UP000239649">
    <property type="component" value="Unassembled WGS sequence"/>
</dbReference>
<dbReference type="EMBL" id="LHPF02000001">
    <property type="protein sequence ID" value="PSC76635.1"/>
    <property type="molecule type" value="Genomic_DNA"/>
</dbReference>
<dbReference type="PANTHER" id="PTHR48118:SF1">
    <property type="entry name" value="SPINDLE AND KINETOCHORE-ASSOCIATED PROTEIN 3"/>
    <property type="match status" value="1"/>
</dbReference>
<evidence type="ECO:0000256" key="9">
    <source>
        <dbReference type="ARBA" id="ARBA00022838"/>
    </source>
</evidence>
<evidence type="ECO:0000313" key="14">
    <source>
        <dbReference type="EMBL" id="PSC76635.1"/>
    </source>
</evidence>
<feature type="compositionally biased region" description="Polar residues" evidence="13">
    <location>
        <begin position="543"/>
        <end position="552"/>
    </location>
</feature>